<feature type="domain" description="Amidase" evidence="1">
    <location>
        <begin position="8"/>
        <end position="419"/>
    </location>
</feature>
<evidence type="ECO:0000313" key="3">
    <source>
        <dbReference type="EMBL" id="MDT0317029.1"/>
    </source>
</evidence>
<dbReference type="Gene3D" id="3.10.490.10">
    <property type="entry name" value="Gamma-glutamyl cyclotransferase-like"/>
    <property type="match status" value="1"/>
</dbReference>
<dbReference type="EMBL" id="JAVREM010000001">
    <property type="protein sequence ID" value="MDT0317029.1"/>
    <property type="molecule type" value="Genomic_DNA"/>
</dbReference>
<dbReference type="EC" id="3.5.1.54" evidence="3"/>
<dbReference type="InterPro" id="IPR000120">
    <property type="entry name" value="Amidase"/>
</dbReference>
<proteinExistence type="predicted"/>
<accession>A0ABU2LHG2</accession>
<dbReference type="Gene3D" id="1.20.58.1700">
    <property type="match status" value="1"/>
</dbReference>
<keyword evidence="3" id="KW-0378">Hydrolase</keyword>
<dbReference type="InterPro" id="IPR053844">
    <property type="entry name" value="AH_C"/>
</dbReference>
<dbReference type="SUPFAM" id="SSF75304">
    <property type="entry name" value="Amidase signature (AS) enzymes"/>
    <property type="match status" value="1"/>
</dbReference>
<dbReference type="NCBIfam" id="TIGR02713">
    <property type="entry name" value="allophanate_hyd"/>
    <property type="match status" value="1"/>
</dbReference>
<dbReference type="InterPro" id="IPR036928">
    <property type="entry name" value="AS_sf"/>
</dbReference>
<dbReference type="Gene3D" id="3.90.1300.10">
    <property type="entry name" value="Amidase signature (AS) domain"/>
    <property type="match status" value="1"/>
</dbReference>
<dbReference type="PANTHER" id="PTHR11895">
    <property type="entry name" value="TRANSAMIDASE"/>
    <property type="match status" value="1"/>
</dbReference>
<keyword evidence="4" id="KW-1185">Reference proteome</keyword>
<organism evidence="3 4">
    <name type="scientific">Streptomyces millisiae</name>
    <dbReference type="NCBI Taxonomy" id="3075542"/>
    <lineage>
        <taxon>Bacteria</taxon>
        <taxon>Bacillati</taxon>
        <taxon>Actinomycetota</taxon>
        <taxon>Actinomycetes</taxon>
        <taxon>Kitasatosporales</taxon>
        <taxon>Streptomycetaceae</taxon>
        <taxon>Streptomyces</taxon>
    </lineage>
</organism>
<name>A0ABU2LHG2_9ACTN</name>
<comment type="caution">
    <text evidence="3">The sequence shown here is derived from an EMBL/GenBank/DDBJ whole genome shotgun (WGS) entry which is preliminary data.</text>
</comment>
<sequence>MGPSVERVRRAYRRLAEVDRPEVWISVRDQADAEREAELLDARAAAGRTLPLHGVVLAVKDNIDVAGMPTTGAFPGAFRPAEVDATAVSRLRAAGAVVIGKTNLDQFATGLVGTRSPYGAVRNARRPELISGGSSSGSAVAVALGVVDIALGTDTAGSGRVPAALNGIVGVKPTLGLVSAVGMMPACRPYDTITVFAQELSTAIRTARTMTGPDAVDPLSRDWPADVRLAGSPRPVLGVPSDDDLDSLEPFALAAWRDALDRLTEHAELRPIEMAPLLGAAKLLYEGAIVAGRFHAAGEHVEGASGDAAGLDPTVAGIVRDARDVAGWEYVRDRAEIDRIAVLARELLAGCECLVVPTAPAHPTIAAVRADPVALNARMGTFTNFVNLLDMSAVSVPAASTDDGEFGITFIARAFDDQLAVDAAARFLGVPAEPYAETWPHVAVFGAHLRGQPLNDELVALGARFARDVLTADEYQLYALDTTPQKPGLVRVGPGGSAIAGELWSISPAGLGAFLSALRAPMTLGSVTLANGEEVVGFGCEPRALEGAKDITSFGGWRAYRASLGAV</sequence>
<dbReference type="RefSeq" id="WP_311594756.1">
    <property type="nucleotide sequence ID" value="NZ_JAVREM010000001.1"/>
</dbReference>
<evidence type="ECO:0000259" key="2">
    <source>
        <dbReference type="Pfam" id="PF21986"/>
    </source>
</evidence>
<dbReference type="InterPro" id="IPR014085">
    <property type="entry name" value="Allophanate_hydrolase"/>
</dbReference>
<dbReference type="Pfam" id="PF01425">
    <property type="entry name" value="Amidase"/>
    <property type="match status" value="1"/>
</dbReference>
<dbReference type="PANTHER" id="PTHR11895:SF169">
    <property type="entry name" value="GLUTAMYL-TRNA(GLN) AMIDOTRANSFERASE"/>
    <property type="match status" value="1"/>
</dbReference>
<gene>
    <name evidence="3" type="primary">atzF</name>
    <name evidence="3" type="ORF">RNC47_01605</name>
</gene>
<protein>
    <submittedName>
        <fullName evidence="3">Allophanate hydrolase</fullName>
        <ecNumber evidence="3">3.5.1.54</ecNumber>
    </submittedName>
</protein>
<dbReference type="Pfam" id="PF21986">
    <property type="entry name" value="AH_C"/>
    <property type="match status" value="1"/>
</dbReference>
<dbReference type="GO" id="GO:0004039">
    <property type="term" value="F:allophanate hydrolase activity"/>
    <property type="evidence" value="ECO:0007669"/>
    <property type="project" value="UniProtKB-EC"/>
</dbReference>
<feature type="domain" description="Allophanate hydrolase C-terminal" evidence="2">
    <location>
        <begin position="441"/>
        <end position="561"/>
    </location>
</feature>
<reference evidence="4" key="1">
    <citation type="submission" date="2023-07" db="EMBL/GenBank/DDBJ databases">
        <title>30 novel species of actinomycetes from the DSMZ collection.</title>
        <authorList>
            <person name="Nouioui I."/>
        </authorList>
    </citation>
    <scope>NUCLEOTIDE SEQUENCE [LARGE SCALE GENOMIC DNA]</scope>
    <source>
        <strain evidence="4">DSM 44918</strain>
    </source>
</reference>
<dbReference type="NCBIfam" id="NF006043">
    <property type="entry name" value="PRK08186.1"/>
    <property type="match status" value="1"/>
</dbReference>
<evidence type="ECO:0000259" key="1">
    <source>
        <dbReference type="Pfam" id="PF01425"/>
    </source>
</evidence>
<dbReference type="InterPro" id="IPR023631">
    <property type="entry name" value="Amidase_dom"/>
</dbReference>
<dbReference type="Proteomes" id="UP001183420">
    <property type="component" value="Unassembled WGS sequence"/>
</dbReference>
<evidence type="ECO:0000313" key="4">
    <source>
        <dbReference type="Proteomes" id="UP001183420"/>
    </source>
</evidence>